<evidence type="ECO:0008006" key="3">
    <source>
        <dbReference type="Google" id="ProtNLM"/>
    </source>
</evidence>
<proteinExistence type="predicted"/>
<dbReference type="PROSITE" id="PS51257">
    <property type="entry name" value="PROKAR_LIPOPROTEIN"/>
    <property type="match status" value="1"/>
</dbReference>
<evidence type="ECO:0000313" key="1">
    <source>
        <dbReference type="EMBL" id="MFC4673911.1"/>
    </source>
</evidence>
<protein>
    <recommendedName>
        <fullName evidence="3">DUF4185 domain-containing protein</fullName>
    </recommendedName>
</protein>
<comment type="caution">
    <text evidence="1">The sequence shown here is derived from an EMBL/GenBank/DDBJ whole genome shotgun (WGS) entry which is preliminary data.</text>
</comment>
<accession>A0ABV9KW86</accession>
<organism evidence="1 2">
    <name type="scientific">Dysgonomonas termitidis</name>
    <dbReference type="NCBI Taxonomy" id="1516126"/>
    <lineage>
        <taxon>Bacteria</taxon>
        <taxon>Pseudomonadati</taxon>
        <taxon>Bacteroidota</taxon>
        <taxon>Bacteroidia</taxon>
        <taxon>Bacteroidales</taxon>
        <taxon>Dysgonomonadaceae</taxon>
        <taxon>Dysgonomonas</taxon>
    </lineage>
</organism>
<dbReference type="RefSeq" id="WP_379995663.1">
    <property type="nucleotide sequence ID" value="NZ_JBHSGN010000064.1"/>
</dbReference>
<keyword evidence="2" id="KW-1185">Reference proteome</keyword>
<reference evidence="2" key="1">
    <citation type="journal article" date="2019" name="Int. J. Syst. Evol. Microbiol.">
        <title>The Global Catalogue of Microorganisms (GCM) 10K type strain sequencing project: providing services to taxonomists for standard genome sequencing and annotation.</title>
        <authorList>
            <consortium name="The Broad Institute Genomics Platform"/>
            <consortium name="The Broad Institute Genome Sequencing Center for Infectious Disease"/>
            <person name="Wu L."/>
            <person name="Ma J."/>
        </authorList>
    </citation>
    <scope>NUCLEOTIDE SEQUENCE [LARGE SCALE GENOMIC DNA]</scope>
    <source>
        <strain evidence="2">CCUG 66188</strain>
    </source>
</reference>
<sequence length="407" mass="46171">MRNYYSFIRNQITNKRNIFLYFSFIPLFFFISCSEDPDTNLHSLGDVTGQVVELGNPLKTRYADGTQRVYARNVWDMYAYHGKIYFGGGNSSNNPPASNAGRADLWTFDPVSQKFAVEYTVDEEQIHLIREFDNELYLPGHDSRESWSLGNFYRLESGAWKKYRTIPNGVHVYDIYKYGNKLYAAIGPNGNSAIQVSSDNGLTWNNSGKTIIGSRIYTLVPLAGALYSNFNWIYCPGEMSDFVFLPQKDRPLFTAGINVGGETRVERAVVFNGRTVYIIGHTYNDHQYKPVALIRARGHSDISRLSLPEEALPRDILIKGEWLLVLASIRTGDEVYKNIVLATRNIDADPVEWTTLFHFTAPAFARSFEYLNGKFYFGLGCDAEELTATTWLSPATGNILSVEYKDL</sequence>
<dbReference type="EMBL" id="JBHSGN010000064">
    <property type="protein sequence ID" value="MFC4673911.1"/>
    <property type="molecule type" value="Genomic_DNA"/>
</dbReference>
<dbReference type="SUPFAM" id="SSF110296">
    <property type="entry name" value="Oligoxyloglucan reducing end-specific cellobiohydrolase"/>
    <property type="match status" value="1"/>
</dbReference>
<evidence type="ECO:0000313" key="2">
    <source>
        <dbReference type="Proteomes" id="UP001596023"/>
    </source>
</evidence>
<dbReference type="Proteomes" id="UP001596023">
    <property type="component" value="Unassembled WGS sequence"/>
</dbReference>
<gene>
    <name evidence="1" type="ORF">ACFO6W_09420</name>
</gene>
<name>A0ABV9KW86_9BACT</name>